<name>A0A0G4KNE7_VERLO</name>
<evidence type="ECO:0000313" key="2">
    <source>
        <dbReference type="EMBL" id="CRK11251.1"/>
    </source>
</evidence>
<gene>
    <name evidence="3" type="ORF">BN1708_011062</name>
    <name evidence="2" type="ORF">BN1723_009333</name>
</gene>
<evidence type="ECO:0000256" key="1">
    <source>
        <dbReference type="SAM" id="MobiDB-lite"/>
    </source>
</evidence>
<sequence length="159" mass="17510">MPDCQRQRQRNRILDTASHVADLTKPTPTSIRTACLPPPHLHSPVCPIKSRPALVGTDAASLAPKEASRRRALLEAQGEDRRSQVLDTERTSASKGQYISTTGRLPQHSAMSIGKGDEKLSLDNDVEARRKRLRVAVVVAFPYIPNRRADVELDRVATG</sequence>
<dbReference type="EMBL" id="CVQH01005335">
    <property type="protein sequence ID" value="CRK14115.1"/>
    <property type="molecule type" value="Genomic_DNA"/>
</dbReference>
<dbReference type="Proteomes" id="UP000044602">
    <property type="component" value="Unassembled WGS sequence"/>
</dbReference>
<feature type="region of interest" description="Disordered" evidence="1">
    <location>
        <begin position="60"/>
        <end position="95"/>
    </location>
</feature>
<evidence type="ECO:0000313" key="3">
    <source>
        <dbReference type="EMBL" id="CRK14115.1"/>
    </source>
</evidence>
<reference evidence="4 5" key="1">
    <citation type="submission" date="2015-05" db="EMBL/GenBank/DDBJ databases">
        <authorList>
            <person name="Fogelqvist Johan"/>
        </authorList>
    </citation>
    <scope>NUCLEOTIDE SEQUENCE [LARGE SCALE GENOMIC DNA]</scope>
    <source>
        <strain evidence="3">VL1</strain>
        <strain evidence="2">VL2</strain>
    </source>
</reference>
<dbReference type="EMBL" id="CVQI01002113">
    <property type="protein sequence ID" value="CRK11251.1"/>
    <property type="molecule type" value="Genomic_DNA"/>
</dbReference>
<keyword evidence="4" id="KW-1185">Reference proteome</keyword>
<protein>
    <submittedName>
        <fullName evidence="2">Uncharacterized protein</fullName>
    </submittedName>
</protein>
<evidence type="ECO:0000313" key="5">
    <source>
        <dbReference type="Proteomes" id="UP000045706"/>
    </source>
</evidence>
<feature type="compositionally biased region" description="Basic and acidic residues" evidence="1">
    <location>
        <begin position="66"/>
        <end position="92"/>
    </location>
</feature>
<organism evidence="2 5">
    <name type="scientific">Verticillium longisporum</name>
    <name type="common">Verticillium dahliae var. longisporum</name>
    <dbReference type="NCBI Taxonomy" id="100787"/>
    <lineage>
        <taxon>Eukaryota</taxon>
        <taxon>Fungi</taxon>
        <taxon>Dikarya</taxon>
        <taxon>Ascomycota</taxon>
        <taxon>Pezizomycotina</taxon>
        <taxon>Sordariomycetes</taxon>
        <taxon>Hypocreomycetidae</taxon>
        <taxon>Glomerellales</taxon>
        <taxon>Plectosphaerellaceae</taxon>
        <taxon>Verticillium</taxon>
    </lineage>
</organism>
<evidence type="ECO:0000313" key="4">
    <source>
        <dbReference type="Proteomes" id="UP000044602"/>
    </source>
</evidence>
<dbReference type="AlphaFoldDB" id="A0A0G4KNE7"/>
<proteinExistence type="predicted"/>
<dbReference type="Proteomes" id="UP000045706">
    <property type="component" value="Unassembled WGS sequence"/>
</dbReference>
<accession>A0A0G4KNE7</accession>